<evidence type="ECO:0000256" key="3">
    <source>
        <dbReference type="ARBA" id="ARBA00022692"/>
    </source>
</evidence>
<keyword evidence="3 6" id="KW-0812">Transmembrane</keyword>
<evidence type="ECO:0008006" key="8">
    <source>
        <dbReference type="Google" id="ProtNLM"/>
    </source>
</evidence>
<keyword evidence="5 6" id="KW-0472">Membrane</keyword>
<dbReference type="Pfam" id="PF07681">
    <property type="entry name" value="DoxX"/>
    <property type="match status" value="1"/>
</dbReference>
<feature type="transmembrane region" description="Helical" evidence="6">
    <location>
        <begin position="136"/>
        <end position="159"/>
    </location>
</feature>
<evidence type="ECO:0000256" key="2">
    <source>
        <dbReference type="ARBA" id="ARBA00022475"/>
    </source>
</evidence>
<reference evidence="7" key="1">
    <citation type="submission" date="2018-05" db="EMBL/GenBank/DDBJ databases">
        <authorList>
            <person name="Lanie J.A."/>
            <person name="Ng W.-L."/>
            <person name="Kazmierczak K.M."/>
            <person name="Andrzejewski T.M."/>
            <person name="Davidsen T.M."/>
            <person name="Wayne K.J."/>
            <person name="Tettelin H."/>
            <person name="Glass J.I."/>
            <person name="Rusch D."/>
            <person name="Podicherti R."/>
            <person name="Tsui H.-C.T."/>
            <person name="Winkler M.E."/>
        </authorList>
    </citation>
    <scope>NUCLEOTIDE SEQUENCE</scope>
</reference>
<accession>A0A381PC76</accession>
<sequence>MDQSAVDLGLLLLRLVLGVTLALHGAAKYRGGISGVGQWFESEGLRPGILHAHLAASSEMIFGCGMAAGLLTPLSCMGYMGVMVVAGWVGHRKNGFFIIREGWEYVFVLAAAGSSLALFGPGSWSFDNALGVTWNGIGWFVLTVLGGVGSAIALLLGFYRPNADEESPT</sequence>
<evidence type="ECO:0000256" key="5">
    <source>
        <dbReference type="ARBA" id="ARBA00023136"/>
    </source>
</evidence>
<dbReference type="InterPro" id="IPR051907">
    <property type="entry name" value="DoxX-like_oxidoreductase"/>
</dbReference>
<dbReference type="PANTHER" id="PTHR33452">
    <property type="entry name" value="OXIDOREDUCTASE CATD-RELATED"/>
    <property type="match status" value="1"/>
</dbReference>
<name>A0A381PC76_9ZZZZ</name>
<protein>
    <recommendedName>
        <fullName evidence="8">DoxX family protein</fullName>
    </recommendedName>
</protein>
<feature type="transmembrane region" description="Helical" evidence="6">
    <location>
        <begin position="60"/>
        <end position="90"/>
    </location>
</feature>
<evidence type="ECO:0000256" key="4">
    <source>
        <dbReference type="ARBA" id="ARBA00022989"/>
    </source>
</evidence>
<evidence type="ECO:0000256" key="6">
    <source>
        <dbReference type="SAM" id="Phobius"/>
    </source>
</evidence>
<dbReference type="EMBL" id="UINC01000928">
    <property type="protein sequence ID" value="SUZ64214.1"/>
    <property type="molecule type" value="Genomic_DNA"/>
</dbReference>
<evidence type="ECO:0000313" key="7">
    <source>
        <dbReference type="EMBL" id="SUZ64214.1"/>
    </source>
</evidence>
<feature type="transmembrane region" description="Helical" evidence="6">
    <location>
        <begin position="102"/>
        <end position="124"/>
    </location>
</feature>
<dbReference type="InterPro" id="IPR032808">
    <property type="entry name" value="DoxX"/>
</dbReference>
<dbReference type="AlphaFoldDB" id="A0A381PC76"/>
<keyword evidence="2" id="KW-1003">Cell membrane</keyword>
<dbReference type="PANTHER" id="PTHR33452:SF1">
    <property type="entry name" value="INNER MEMBRANE PROTEIN YPHA-RELATED"/>
    <property type="match status" value="1"/>
</dbReference>
<dbReference type="GO" id="GO:0005886">
    <property type="term" value="C:plasma membrane"/>
    <property type="evidence" value="ECO:0007669"/>
    <property type="project" value="UniProtKB-SubCell"/>
</dbReference>
<evidence type="ECO:0000256" key="1">
    <source>
        <dbReference type="ARBA" id="ARBA00004651"/>
    </source>
</evidence>
<comment type="subcellular location">
    <subcellularLocation>
        <location evidence="1">Cell membrane</location>
        <topology evidence="1">Multi-pass membrane protein</topology>
    </subcellularLocation>
</comment>
<keyword evidence="4 6" id="KW-1133">Transmembrane helix</keyword>
<organism evidence="7">
    <name type="scientific">marine metagenome</name>
    <dbReference type="NCBI Taxonomy" id="408172"/>
    <lineage>
        <taxon>unclassified sequences</taxon>
        <taxon>metagenomes</taxon>
        <taxon>ecological metagenomes</taxon>
    </lineage>
</organism>
<gene>
    <name evidence="7" type="ORF">METZ01_LOCUS17068</name>
</gene>
<proteinExistence type="predicted"/>